<comment type="caution">
    <text evidence="1">The sequence shown here is derived from an EMBL/GenBank/DDBJ whole genome shotgun (WGS) entry which is preliminary data.</text>
</comment>
<accession>X1K289</accession>
<feature type="non-terminal residue" evidence="1">
    <location>
        <position position="42"/>
    </location>
</feature>
<organism evidence="1">
    <name type="scientific">marine sediment metagenome</name>
    <dbReference type="NCBI Taxonomy" id="412755"/>
    <lineage>
        <taxon>unclassified sequences</taxon>
        <taxon>metagenomes</taxon>
        <taxon>ecological metagenomes</taxon>
    </lineage>
</organism>
<proteinExistence type="predicted"/>
<reference evidence="1" key="1">
    <citation type="journal article" date="2014" name="Front. Microbiol.">
        <title>High frequency of phylogenetically diverse reductive dehalogenase-homologous genes in deep subseafloor sedimentary metagenomes.</title>
        <authorList>
            <person name="Kawai M."/>
            <person name="Futagami T."/>
            <person name="Toyoda A."/>
            <person name="Takaki Y."/>
            <person name="Nishi S."/>
            <person name="Hori S."/>
            <person name="Arai W."/>
            <person name="Tsubouchi T."/>
            <person name="Morono Y."/>
            <person name="Uchiyama I."/>
            <person name="Ito T."/>
            <person name="Fujiyama A."/>
            <person name="Inagaki F."/>
            <person name="Takami H."/>
        </authorList>
    </citation>
    <scope>NUCLEOTIDE SEQUENCE</scope>
    <source>
        <strain evidence="1">Expedition CK06-06</strain>
    </source>
</reference>
<sequence length="42" mass="4794">MAQKVTRGTLKRFEVYITDLEGNPQDPDMCVVSLIKQGEYGY</sequence>
<dbReference type="AlphaFoldDB" id="X1K289"/>
<dbReference type="EMBL" id="BARU01045081">
    <property type="protein sequence ID" value="GAH84389.1"/>
    <property type="molecule type" value="Genomic_DNA"/>
</dbReference>
<protein>
    <submittedName>
        <fullName evidence="1">Uncharacterized protein</fullName>
    </submittedName>
</protein>
<evidence type="ECO:0000313" key="1">
    <source>
        <dbReference type="EMBL" id="GAH84389.1"/>
    </source>
</evidence>
<gene>
    <name evidence="1" type="ORF">S03H2_68543</name>
</gene>
<name>X1K289_9ZZZZ</name>